<proteinExistence type="inferred from homology"/>
<dbReference type="SMART" id="SM00947">
    <property type="entry name" value="Pro_CA"/>
    <property type="match status" value="1"/>
</dbReference>
<feature type="binding site" evidence="4">
    <location>
        <position position="97"/>
    </location>
    <ligand>
        <name>Zn(2+)</name>
        <dbReference type="ChEBI" id="CHEBI:29105"/>
    </ligand>
</feature>
<keyword evidence="3 4" id="KW-0862">Zinc</keyword>
<evidence type="ECO:0000256" key="2">
    <source>
        <dbReference type="ARBA" id="ARBA00022723"/>
    </source>
</evidence>
<dbReference type="InterPro" id="IPR001765">
    <property type="entry name" value="Carbonic_anhydrase"/>
</dbReference>
<name>A0A4Y9ZQU7_9AGAM</name>
<dbReference type="Proteomes" id="UP000298061">
    <property type="component" value="Unassembled WGS sequence"/>
</dbReference>
<dbReference type="SUPFAM" id="SSF53056">
    <property type="entry name" value="beta-carbonic anhydrase, cab"/>
    <property type="match status" value="1"/>
</dbReference>
<sequence length="178" mass="19675">MAASPGFLKANEMHVAGFGDKSSLAMPPGKKGTHLGFKEGNAHVAGTQAESPKQAFPPRVPLKYTYHVNIFYSADAVRDIVISQRLLGTREIALFHHTGCGILQVNTPKMREIVKAAAPGDKQVAHLVDHLEFHEFSDVERSVKKDVEWLKAHPLLLKETVITGWVYEVETGKVRQIV</sequence>
<dbReference type="InterPro" id="IPR036874">
    <property type="entry name" value="Carbonic_anhydrase_sf"/>
</dbReference>
<dbReference type="STRING" id="135208.A0A4Y9ZQU7"/>
<dbReference type="Gene3D" id="3.40.1050.10">
    <property type="entry name" value="Carbonic anhydrase"/>
    <property type="match status" value="1"/>
</dbReference>
<evidence type="ECO:0008006" key="7">
    <source>
        <dbReference type="Google" id="ProtNLM"/>
    </source>
</evidence>
<evidence type="ECO:0000313" key="5">
    <source>
        <dbReference type="EMBL" id="TFY76600.1"/>
    </source>
</evidence>
<dbReference type="GO" id="GO:0004089">
    <property type="term" value="F:carbonate dehydratase activity"/>
    <property type="evidence" value="ECO:0007669"/>
    <property type="project" value="InterPro"/>
</dbReference>
<protein>
    <recommendedName>
        <fullName evidence="7">Carbonic anhydrase</fullName>
    </recommendedName>
</protein>
<dbReference type="PANTHER" id="PTHR43175:SF3">
    <property type="entry name" value="CARBON DISULFIDE HYDROLASE"/>
    <property type="match status" value="1"/>
</dbReference>
<dbReference type="AlphaFoldDB" id="A0A4Y9ZQU7"/>
<evidence type="ECO:0000313" key="6">
    <source>
        <dbReference type="Proteomes" id="UP000298061"/>
    </source>
</evidence>
<evidence type="ECO:0000256" key="3">
    <source>
        <dbReference type="ARBA" id="ARBA00022833"/>
    </source>
</evidence>
<dbReference type="EMBL" id="SFCI01001158">
    <property type="protein sequence ID" value="TFY76600.1"/>
    <property type="molecule type" value="Genomic_DNA"/>
</dbReference>
<evidence type="ECO:0000256" key="1">
    <source>
        <dbReference type="ARBA" id="ARBA00006217"/>
    </source>
</evidence>
<evidence type="ECO:0000256" key="4">
    <source>
        <dbReference type="PIRSR" id="PIRSR601765-1"/>
    </source>
</evidence>
<organism evidence="5 6">
    <name type="scientific">Hericium alpestre</name>
    <dbReference type="NCBI Taxonomy" id="135208"/>
    <lineage>
        <taxon>Eukaryota</taxon>
        <taxon>Fungi</taxon>
        <taxon>Dikarya</taxon>
        <taxon>Basidiomycota</taxon>
        <taxon>Agaricomycotina</taxon>
        <taxon>Agaricomycetes</taxon>
        <taxon>Russulales</taxon>
        <taxon>Hericiaceae</taxon>
        <taxon>Hericium</taxon>
    </lineage>
</organism>
<feature type="binding site" evidence="4">
    <location>
        <position position="100"/>
    </location>
    <ligand>
        <name>Zn(2+)</name>
        <dbReference type="ChEBI" id="CHEBI:29105"/>
    </ligand>
</feature>
<comment type="similarity">
    <text evidence="1">Belongs to the beta-class carbonic anhydrase family.</text>
</comment>
<dbReference type="OrthoDB" id="10248475at2759"/>
<comment type="cofactor">
    <cofactor evidence="4">
        <name>Zn(2+)</name>
        <dbReference type="ChEBI" id="CHEBI:29105"/>
    </cofactor>
    <text evidence="4">Binds 1 zinc ion per subunit.</text>
</comment>
<accession>A0A4Y9ZQU7</accession>
<keyword evidence="2 4" id="KW-0479">Metal-binding</keyword>
<reference evidence="5 6" key="1">
    <citation type="submission" date="2019-02" db="EMBL/GenBank/DDBJ databases">
        <title>Genome sequencing of the rare red list fungi Hericium alpestre (H. flagellum).</title>
        <authorList>
            <person name="Buettner E."/>
            <person name="Kellner H."/>
        </authorList>
    </citation>
    <scope>NUCLEOTIDE SEQUENCE [LARGE SCALE GENOMIC DNA]</scope>
    <source>
        <strain evidence="5 6">DSM 108284</strain>
    </source>
</reference>
<dbReference type="GO" id="GO:0008270">
    <property type="term" value="F:zinc ion binding"/>
    <property type="evidence" value="ECO:0007669"/>
    <property type="project" value="InterPro"/>
</dbReference>
<dbReference type="PANTHER" id="PTHR43175">
    <property type="entry name" value="CARBONIC ANHYDRASE"/>
    <property type="match status" value="1"/>
</dbReference>
<keyword evidence="6" id="KW-1185">Reference proteome</keyword>
<comment type="caution">
    <text evidence="5">The sequence shown here is derived from an EMBL/GenBank/DDBJ whole genome shotgun (WGS) entry which is preliminary data.</text>
</comment>
<gene>
    <name evidence="5" type="ORF">EWM64_g7413</name>
</gene>